<comment type="caution">
    <text evidence="2">The sequence shown here is derived from an EMBL/GenBank/DDBJ whole genome shotgun (WGS) entry which is preliminary data.</text>
</comment>
<gene>
    <name evidence="2" type="ORF">J5Y03_10730</name>
</gene>
<dbReference type="InterPro" id="IPR006504">
    <property type="entry name" value="Tscrpt_reg_Spx/MgsR"/>
</dbReference>
<keyword evidence="3" id="KW-1185">Reference proteome</keyword>
<evidence type="ECO:0000256" key="1">
    <source>
        <dbReference type="PROSITE-ProRule" id="PRU01282"/>
    </source>
</evidence>
<dbReference type="Pfam" id="PF03960">
    <property type="entry name" value="ArsC"/>
    <property type="match status" value="1"/>
</dbReference>
<dbReference type="PROSITE" id="PS51353">
    <property type="entry name" value="ARSC"/>
    <property type="match status" value="1"/>
</dbReference>
<dbReference type="SUPFAM" id="SSF52833">
    <property type="entry name" value="Thioredoxin-like"/>
    <property type="match status" value="1"/>
</dbReference>
<dbReference type="Proteomes" id="UP000682134">
    <property type="component" value="Unassembled WGS sequence"/>
</dbReference>
<dbReference type="PANTHER" id="PTHR30041:SF8">
    <property type="entry name" value="PROTEIN YFFB"/>
    <property type="match status" value="1"/>
</dbReference>
<dbReference type="CDD" id="cd03036">
    <property type="entry name" value="ArsC_like"/>
    <property type="match status" value="1"/>
</dbReference>
<evidence type="ECO:0000313" key="2">
    <source>
        <dbReference type="EMBL" id="MBP0725645.1"/>
    </source>
</evidence>
<dbReference type="InterPro" id="IPR006660">
    <property type="entry name" value="Arsenate_reductase-like"/>
</dbReference>
<name>A0A940SJ38_9BACI</name>
<sequence>MKKFYTYPKCGTCRKATTWLKDHNVDVQAIDITLNPPSKEELKEILKDSGLSIKKLFNTSGVKYRELGLKEVIPTKSEDELLELLASDGKLIKRPLLTDGKNATVGFNDEVFEEVWLQK</sequence>
<proteinExistence type="inferred from homology"/>
<comment type="similarity">
    <text evidence="1">Belongs to the ArsC family.</text>
</comment>
<reference evidence="2" key="1">
    <citation type="submission" date="2021-04" db="EMBL/GenBank/DDBJ databases">
        <title>Genome seq and assembly of Bacillus sp.</title>
        <authorList>
            <person name="Chhetri G."/>
        </authorList>
    </citation>
    <scope>NUCLEOTIDE SEQUENCE</scope>
    <source>
        <strain evidence="2">RG28</strain>
    </source>
</reference>
<dbReference type="InterPro" id="IPR036249">
    <property type="entry name" value="Thioredoxin-like_sf"/>
</dbReference>
<protein>
    <submittedName>
        <fullName evidence="2">Arsenate reductase family protein</fullName>
    </submittedName>
</protein>
<dbReference type="PANTHER" id="PTHR30041">
    <property type="entry name" value="ARSENATE REDUCTASE"/>
    <property type="match status" value="1"/>
</dbReference>
<dbReference type="AlphaFoldDB" id="A0A940SJ38"/>
<dbReference type="EMBL" id="JAGIYQ010000006">
    <property type="protein sequence ID" value="MBP0725645.1"/>
    <property type="molecule type" value="Genomic_DNA"/>
</dbReference>
<dbReference type="PROSITE" id="PS51354">
    <property type="entry name" value="GLUTAREDOXIN_2"/>
    <property type="match status" value="1"/>
</dbReference>
<dbReference type="NCBIfam" id="TIGR01617">
    <property type="entry name" value="arsC_related"/>
    <property type="match status" value="1"/>
</dbReference>
<organism evidence="2 3">
    <name type="scientific">Gottfriedia endophytica</name>
    <dbReference type="NCBI Taxonomy" id="2820819"/>
    <lineage>
        <taxon>Bacteria</taxon>
        <taxon>Bacillati</taxon>
        <taxon>Bacillota</taxon>
        <taxon>Bacilli</taxon>
        <taxon>Bacillales</taxon>
        <taxon>Bacillaceae</taxon>
        <taxon>Gottfriedia</taxon>
    </lineage>
</organism>
<dbReference type="Gene3D" id="3.40.30.10">
    <property type="entry name" value="Glutaredoxin"/>
    <property type="match status" value="1"/>
</dbReference>
<dbReference type="RefSeq" id="WP_209405432.1">
    <property type="nucleotide sequence ID" value="NZ_JAGIYQ010000006.1"/>
</dbReference>
<accession>A0A940SJ38</accession>
<evidence type="ECO:0000313" key="3">
    <source>
        <dbReference type="Proteomes" id="UP000682134"/>
    </source>
</evidence>